<name>A0ABT1VYR4_9PROT</name>
<dbReference type="Pfam" id="PF02620">
    <property type="entry name" value="YceD"/>
    <property type="match status" value="1"/>
</dbReference>
<comment type="caution">
    <text evidence="2">The sequence shown here is derived from an EMBL/GenBank/DDBJ whole genome shotgun (WGS) entry which is preliminary data.</text>
</comment>
<evidence type="ECO:0000313" key="3">
    <source>
        <dbReference type="Proteomes" id="UP001524547"/>
    </source>
</evidence>
<accession>A0ABT1VYR4</accession>
<dbReference type="Proteomes" id="UP001524547">
    <property type="component" value="Unassembled WGS sequence"/>
</dbReference>
<protein>
    <submittedName>
        <fullName evidence="2">DUF177 domain-containing protein</fullName>
    </submittedName>
</protein>
<feature type="region of interest" description="Disordered" evidence="1">
    <location>
        <begin position="160"/>
        <end position="182"/>
    </location>
</feature>
<dbReference type="RefSeq" id="WP_422920083.1">
    <property type="nucleotide sequence ID" value="NZ_JAMZEJ010000006.1"/>
</dbReference>
<keyword evidence="3" id="KW-1185">Reference proteome</keyword>
<evidence type="ECO:0000256" key="1">
    <source>
        <dbReference type="SAM" id="MobiDB-lite"/>
    </source>
</evidence>
<organism evidence="2 3">
    <name type="scientific">Rhizosaccharibacter radicis</name>
    <dbReference type="NCBI Taxonomy" id="2782605"/>
    <lineage>
        <taxon>Bacteria</taxon>
        <taxon>Pseudomonadati</taxon>
        <taxon>Pseudomonadota</taxon>
        <taxon>Alphaproteobacteria</taxon>
        <taxon>Acetobacterales</taxon>
        <taxon>Acetobacteraceae</taxon>
        <taxon>Rhizosaccharibacter</taxon>
    </lineage>
</organism>
<dbReference type="EMBL" id="JAMZEJ010000006">
    <property type="protein sequence ID" value="MCQ8241340.1"/>
    <property type="molecule type" value="Genomic_DNA"/>
</dbReference>
<gene>
    <name evidence="2" type="ORF">NFI88_10865</name>
</gene>
<sequence length="182" mass="19115">MAPEMSRRIAVSRIQAAGEEIVVTADPAELPGLAKRLGIPAVDALSCRFRLQPPGPDGAVGADGLLDATVRQQCVVTLDDFTAPVRDAFTVRFVPAEALPEAGDAPVDPEEEDEIPFMGNMIDLGEAAVEQLALALDPYPRSPGALLAQGGGFAEDMVAEPEAGDGRPNPFAALKVLRDRTD</sequence>
<dbReference type="InterPro" id="IPR003772">
    <property type="entry name" value="YceD"/>
</dbReference>
<proteinExistence type="predicted"/>
<reference evidence="2 3" key="1">
    <citation type="submission" date="2022-06" db="EMBL/GenBank/DDBJ databases">
        <title>Rhizosaccharibacter gen. nov. sp. nov. KSS12, endophytic bacteria isolated from sugarcane.</title>
        <authorList>
            <person name="Pitiwittayakul N."/>
        </authorList>
    </citation>
    <scope>NUCLEOTIDE SEQUENCE [LARGE SCALE GENOMIC DNA]</scope>
    <source>
        <strain evidence="2 3">KSS12</strain>
    </source>
</reference>
<evidence type="ECO:0000313" key="2">
    <source>
        <dbReference type="EMBL" id="MCQ8241340.1"/>
    </source>
</evidence>